<dbReference type="EC" id="1.1.1.81" evidence="5"/>
<dbReference type="SUPFAM" id="SSF51735">
    <property type="entry name" value="NAD(P)-binding Rossmann-fold domains"/>
    <property type="match status" value="1"/>
</dbReference>
<dbReference type="EMBL" id="VSSQ01001745">
    <property type="protein sequence ID" value="MPM10814.1"/>
    <property type="molecule type" value="Genomic_DNA"/>
</dbReference>
<dbReference type="GO" id="GO:0016618">
    <property type="term" value="F:hydroxypyruvate reductase [NAD(P)H] activity"/>
    <property type="evidence" value="ECO:0007669"/>
    <property type="project" value="UniProtKB-EC"/>
</dbReference>
<proteinExistence type="inferred from homology"/>
<evidence type="ECO:0000313" key="5">
    <source>
        <dbReference type="EMBL" id="MPM10814.1"/>
    </source>
</evidence>
<organism evidence="5">
    <name type="scientific">bioreactor metagenome</name>
    <dbReference type="NCBI Taxonomy" id="1076179"/>
    <lineage>
        <taxon>unclassified sequences</taxon>
        <taxon>metagenomes</taxon>
        <taxon>ecological metagenomes</taxon>
    </lineage>
</organism>
<dbReference type="GO" id="GO:0051287">
    <property type="term" value="F:NAD binding"/>
    <property type="evidence" value="ECO:0007669"/>
    <property type="project" value="InterPro"/>
</dbReference>
<reference evidence="5" key="1">
    <citation type="submission" date="2019-08" db="EMBL/GenBank/DDBJ databases">
        <authorList>
            <person name="Kucharzyk K."/>
            <person name="Murdoch R.W."/>
            <person name="Higgins S."/>
            <person name="Loffler F."/>
        </authorList>
    </citation>
    <scope>NUCLEOTIDE SEQUENCE</scope>
</reference>
<sequence>MGYGRIGQTLGKSCQALGMNVLAYDIYKVPELECETMRYVEMDELLAKSDFVSLHVPSLPGQPLINAETLAKMKDGVIIVNTSRGTNVDEAALLDALNSGKVYGAGLDVFAEEPAKNAALYTHPRVSSTPHIGASTKEAQKRIGAEIVDILVKYFNL</sequence>
<evidence type="ECO:0000256" key="2">
    <source>
        <dbReference type="ARBA" id="ARBA00023002"/>
    </source>
</evidence>
<protein>
    <submittedName>
        <fullName evidence="5">Hydroxypyruvate reductase</fullName>
        <ecNumber evidence="5">1.1.1.81</ecNumber>
    </submittedName>
</protein>
<keyword evidence="3" id="KW-0520">NAD</keyword>
<evidence type="ECO:0000259" key="4">
    <source>
        <dbReference type="Pfam" id="PF02826"/>
    </source>
</evidence>
<dbReference type="Pfam" id="PF02826">
    <property type="entry name" value="2-Hacid_dh_C"/>
    <property type="match status" value="1"/>
</dbReference>
<feature type="domain" description="D-isomer specific 2-hydroxyacid dehydrogenase NAD-binding" evidence="4">
    <location>
        <begin position="1"/>
        <end position="133"/>
    </location>
</feature>
<evidence type="ECO:0000256" key="3">
    <source>
        <dbReference type="ARBA" id="ARBA00023027"/>
    </source>
</evidence>
<dbReference type="InterPro" id="IPR006140">
    <property type="entry name" value="D-isomer_DH_NAD-bd"/>
</dbReference>
<dbReference type="Gene3D" id="3.40.50.720">
    <property type="entry name" value="NAD(P)-binding Rossmann-like Domain"/>
    <property type="match status" value="2"/>
</dbReference>
<evidence type="ECO:0000256" key="1">
    <source>
        <dbReference type="ARBA" id="ARBA00005854"/>
    </source>
</evidence>
<keyword evidence="2 5" id="KW-0560">Oxidoreductase</keyword>
<gene>
    <name evidence="5" type="ORF">SDC9_57149</name>
</gene>
<dbReference type="InterPro" id="IPR050418">
    <property type="entry name" value="D-iso_2-hydroxyacid_DH_PdxB"/>
</dbReference>
<comment type="caution">
    <text evidence="5">The sequence shown here is derived from an EMBL/GenBank/DDBJ whole genome shotgun (WGS) entry which is preliminary data.</text>
</comment>
<dbReference type="PANTHER" id="PTHR43761:SF1">
    <property type="entry name" value="D-ISOMER SPECIFIC 2-HYDROXYACID DEHYDROGENASE CATALYTIC DOMAIN-CONTAINING PROTEIN-RELATED"/>
    <property type="match status" value="1"/>
</dbReference>
<keyword evidence="5" id="KW-0670">Pyruvate</keyword>
<name>A0A644X9K6_9ZZZZ</name>
<comment type="similarity">
    <text evidence="1">Belongs to the D-isomer specific 2-hydroxyacid dehydrogenase family.</text>
</comment>
<accession>A0A644X9K6</accession>
<dbReference type="PANTHER" id="PTHR43761">
    <property type="entry name" value="D-ISOMER SPECIFIC 2-HYDROXYACID DEHYDROGENASE FAMILY PROTEIN (AFU_ORTHOLOGUE AFUA_1G13630)"/>
    <property type="match status" value="1"/>
</dbReference>
<dbReference type="AlphaFoldDB" id="A0A644X9K6"/>
<dbReference type="InterPro" id="IPR036291">
    <property type="entry name" value="NAD(P)-bd_dom_sf"/>
</dbReference>